<dbReference type="PANTHER" id="PTHR43464">
    <property type="entry name" value="METHYLTRANSFERASE"/>
    <property type="match status" value="1"/>
</dbReference>
<proteinExistence type="inferred from homology"/>
<evidence type="ECO:0000313" key="3">
    <source>
        <dbReference type="EMBL" id="PIW19543.1"/>
    </source>
</evidence>
<gene>
    <name evidence="3" type="primary">cmoB</name>
    <name evidence="3" type="ORF">COW36_01510</name>
</gene>
<reference evidence="3 4" key="1">
    <citation type="submission" date="2017-09" db="EMBL/GenBank/DDBJ databases">
        <title>Depth-based differentiation of microbial function through sediment-hosted aquifers and enrichment of novel symbionts in the deep terrestrial subsurface.</title>
        <authorList>
            <person name="Probst A.J."/>
            <person name="Ladd B."/>
            <person name="Jarett J.K."/>
            <person name="Geller-Mcgrath D.E."/>
            <person name="Sieber C.M."/>
            <person name="Emerson J.B."/>
            <person name="Anantharaman K."/>
            <person name="Thomas B.C."/>
            <person name="Malmstrom R."/>
            <person name="Stieglmeier M."/>
            <person name="Klingl A."/>
            <person name="Woyke T."/>
            <person name="Ryan C.M."/>
            <person name="Banfield J.F."/>
        </authorList>
    </citation>
    <scope>NUCLEOTIDE SEQUENCE [LARGE SCALE GENOMIC DNA]</scope>
    <source>
        <strain evidence="3">CG17_big_fil_post_rev_8_21_14_2_50_48_46</strain>
    </source>
</reference>
<dbReference type="NCBIfam" id="NF011650">
    <property type="entry name" value="PRK15068.1"/>
    <property type="match status" value="1"/>
</dbReference>
<dbReference type="PANTHER" id="PTHR43464:SF95">
    <property type="entry name" value="TRNA U34 CARBOXYMETHYLTRANSFERASE"/>
    <property type="match status" value="1"/>
</dbReference>
<dbReference type="CDD" id="cd02440">
    <property type="entry name" value="AdoMet_MTases"/>
    <property type="match status" value="1"/>
</dbReference>
<organism evidence="3 4">
    <name type="scientific">bacterium (Candidatus Blackallbacteria) CG17_big_fil_post_rev_8_21_14_2_50_48_46</name>
    <dbReference type="NCBI Taxonomy" id="2014261"/>
    <lineage>
        <taxon>Bacteria</taxon>
        <taxon>Candidatus Blackallbacteria</taxon>
    </lineage>
</organism>
<dbReference type="InterPro" id="IPR010017">
    <property type="entry name" value="CmoB"/>
</dbReference>
<keyword evidence="2" id="KW-0819">tRNA processing</keyword>
<dbReference type="GO" id="GO:0002098">
    <property type="term" value="P:tRNA wobble uridine modification"/>
    <property type="evidence" value="ECO:0007669"/>
    <property type="project" value="InterPro"/>
</dbReference>
<dbReference type="HAMAP" id="MF_01590">
    <property type="entry name" value="tRNA_carboxymethyltr_CmoB"/>
    <property type="match status" value="1"/>
</dbReference>
<dbReference type="Pfam" id="PF08003">
    <property type="entry name" value="Methyltransf_9"/>
    <property type="match status" value="1"/>
</dbReference>
<dbReference type="SUPFAM" id="SSF53335">
    <property type="entry name" value="S-adenosyl-L-methionine-dependent methyltransferases"/>
    <property type="match status" value="1"/>
</dbReference>
<name>A0A2M7GC74_9BACT</name>
<evidence type="ECO:0000256" key="1">
    <source>
        <dbReference type="ARBA" id="ARBA00022679"/>
    </source>
</evidence>
<accession>A0A2M7GC74</accession>
<dbReference type="InterPro" id="IPR029063">
    <property type="entry name" value="SAM-dependent_MTases_sf"/>
</dbReference>
<dbReference type="Proteomes" id="UP000231019">
    <property type="component" value="Unassembled WGS sequence"/>
</dbReference>
<dbReference type="GO" id="GO:0008168">
    <property type="term" value="F:methyltransferase activity"/>
    <property type="evidence" value="ECO:0007669"/>
    <property type="project" value="TreeGrafter"/>
</dbReference>
<protein>
    <submittedName>
        <fullName evidence="3">tRNA 5-methoxyuridine(34)/uridine 5-oxyacetic acid(34) synthase CmoB</fullName>
    </submittedName>
</protein>
<dbReference type="GO" id="GO:0016765">
    <property type="term" value="F:transferase activity, transferring alkyl or aryl (other than methyl) groups"/>
    <property type="evidence" value="ECO:0007669"/>
    <property type="project" value="InterPro"/>
</dbReference>
<evidence type="ECO:0000256" key="2">
    <source>
        <dbReference type="ARBA" id="ARBA00022694"/>
    </source>
</evidence>
<dbReference type="Gene3D" id="3.40.50.150">
    <property type="entry name" value="Vaccinia Virus protein VP39"/>
    <property type="match status" value="1"/>
</dbReference>
<comment type="caution">
    <text evidence="3">The sequence shown here is derived from an EMBL/GenBank/DDBJ whole genome shotgun (WGS) entry which is preliminary data.</text>
</comment>
<dbReference type="NCBIfam" id="TIGR00452">
    <property type="entry name" value="tRNA 5-methoxyuridine(34)/uridine 5-oxyacetic acid(34) synthase CmoB"/>
    <property type="match status" value="1"/>
</dbReference>
<dbReference type="AlphaFoldDB" id="A0A2M7GC74"/>
<evidence type="ECO:0000313" key="4">
    <source>
        <dbReference type="Proteomes" id="UP000231019"/>
    </source>
</evidence>
<dbReference type="InterPro" id="IPR027555">
    <property type="entry name" value="Mo5U34_MeTrfas-like"/>
</dbReference>
<keyword evidence="1" id="KW-0808">Transferase</keyword>
<dbReference type="EMBL" id="PFFQ01000004">
    <property type="protein sequence ID" value="PIW19543.1"/>
    <property type="molecule type" value="Genomic_DNA"/>
</dbReference>
<sequence>MFRPFYSTLSQGSLAPWLESLPARLARWEREEVSQRDRNWLQLIPSLPHIQPSEIDLQNTVRIGQASDLAPGQEQQLYQLLQRLKPWRKGPFELFDLKIETEWRSDWKWERLLPHIAPLKGKNVLDIGCGNGYHLWRIRGAGAETVIGIDPSPLFLAQFQVFQHFHPDPQVHLLPLGVDDLPAKPLFDTVFSMGVLYHRRSPIDFLNQLKAQLRPGGQLVLETLVIEGDAQTVLVPEERYAKMRNVWFIPSTEMLLLWLRRTGFKNPRLVNLNRTSLQEQQRTDWMDWESLEDFLNPTDSNRTVEGYPAPLRATLVAEV</sequence>